<protein>
    <recommendedName>
        <fullName evidence="1">Endoribonuclease L-PSP/chorismate mutase-like domain-containing protein</fullName>
    </recommendedName>
</protein>
<dbReference type="RefSeq" id="WP_042084782.1">
    <property type="nucleotide sequence ID" value="NZ_BKCN01000027.1"/>
</dbReference>
<dbReference type="Pfam" id="PF14588">
    <property type="entry name" value="YjgF_endoribonc"/>
    <property type="match status" value="1"/>
</dbReference>
<dbReference type="SUPFAM" id="SSF55298">
    <property type="entry name" value="YjgF-like"/>
    <property type="match status" value="1"/>
</dbReference>
<dbReference type="Proteomes" id="UP000324996">
    <property type="component" value="Unassembled WGS sequence"/>
</dbReference>
<dbReference type="InterPro" id="IPR035959">
    <property type="entry name" value="RutC-like_sf"/>
</dbReference>
<evidence type="ECO:0000259" key="1">
    <source>
        <dbReference type="Pfam" id="PF14588"/>
    </source>
</evidence>
<reference evidence="2 3" key="1">
    <citation type="submission" date="2019-09" db="EMBL/GenBank/DDBJ databases">
        <title>NBRP : Genome information of microbial organism related human and environment.</title>
        <authorList>
            <person name="Hattori M."/>
            <person name="Oshima K."/>
            <person name="Inaba H."/>
            <person name="Suda W."/>
            <person name="Sakamoto M."/>
            <person name="Iino T."/>
            <person name="Kitahara M."/>
            <person name="Oshida Y."/>
            <person name="Iida T."/>
            <person name="Kudo T."/>
            <person name="Itoh T."/>
            <person name="Ohkuma M."/>
        </authorList>
    </citation>
    <scope>NUCLEOTIDE SEQUENCE [LARGE SCALE GENOMIC DNA]</scope>
    <source>
        <strain evidence="2 3">Q-1</strain>
    </source>
</reference>
<gene>
    <name evidence="2" type="ORF">JCM17846_31980</name>
</gene>
<comment type="caution">
    <text evidence="2">The sequence shown here is derived from an EMBL/GenBank/DDBJ whole genome shotgun (WGS) entry which is preliminary data.</text>
</comment>
<dbReference type="CDD" id="cd02199">
    <property type="entry name" value="YjgF_YER057c_UK114_like_1"/>
    <property type="match status" value="1"/>
</dbReference>
<organism evidence="2 3">
    <name type="scientific">Iodidimonas nitroreducens</name>
    <dbReference type="NCBI Taxonomy" id="1236968"/>
    <lineage>
        <taxon>Bacteria</taxon>
        <taxon>Pseudomonadati</taxon>
        <taxon>Pseudomonadota</taxon>
        <taxon>Alphaproteobacteria</taxon>
        <taxon>Iodidimonadales</taxon>
        <taxon>Iodidimonadaceae</taxon>
        <taxon>Iodidimonas</taxon>
    </lineage>
</organism>
<evidence type="ECO:0000313" key="3">
    <source>
        <dbReference type="Proteomes" id="UP000324996"/>
    </source>
</evidence>
<dbReference type="PANTHER" id="PTHR43760:SF1">
    <property type="entry name" value="ENDORIBONUCLEASE L-PSP_CHORISMATE MUTASE-LIKE DOMAIN-CONTAINING PROTEIN"/>
    <property type="match status" value="1"/>
</dbReference>
<sequence>MTVEARLTELGIVLPAPAKALANYVPFVKSGHLMSISGQLPIDAEGLRKGKVGADLSTEEAAIAARMCAINIIAQIKAACDGDLERVQRIVKLGGFVNCIDGFEQQPQVVNGASDLMVEVFGDKGRHSRSAVGVNALPLNAPVEIDALVEIA</sequence>
<evidence type="ECO:0000313" key="2">
    <source>
        <dbReference type="EMBL" id="GER05516.1"/>
    </source>
</evidence>
<dbReference type="PANTHER" id="PTHR43760">
    <property type="entry name" value="ENDORIBONUCLEASE-RELATED"/>
    <property type="match status" value="1"/>
</dbReference>
<dbReference type="EMBL" id="BKCN01000027">
    <property type="protein sequence ID" value="GER05516.1"/>
    <property type="molecule type" value="Genomic_DNA"/>
</dbReference>
<name>A0A5A7NEX9_9PROT</name>
<dbReference type="Gene3D" id="3.30.1330.40">
    <property type="entry name" value="RutC-like"/>
    <property type="match status" value="1"/>
</dbReference>
<proteinExistence type="predicted"/>
<keyword evidence="3" id="KW-1185">Reference proteome</keyword>
<dbReference type="InterPro" id="IPR013813">
    <property type="entry name" value="Endoribo_LPSP/chorism_mut-like"/>
</dbReference>
<accession>A0A5A7NEX9</accession>
<dbReference type="AlphaFoldDB" id="A0A5A7NEX9"/>
<feature type="domain" description="Endoribonuclease L-PSP/chorismate mutase-like" evidence="1">
    <location>
        <begin position="4"/>
        <end position="142"/>
    </location>
</feature>